<accession>A0AAN8RDP7</accession>
<dbReference type="InterPro" id="IPR013087">
    <property type="entry name" value="Znf_C2H2_type"/>
</dbReference>
<keyword evidence="4" id="KW-1185">Reference proteome</keyword>
<proteinExistence type="predicted"/>
<name>A0AAN8RDP7_9PEZI</name>
<gene>
    <name evidence="3" type="ORF">TWF718_005654</name>
</gene>
<feature type="compositionally biased region" description="Polar residues" evidence="1">
    <location>
        <begin position="9"/>
        <end position="20"/>
    </location>
</feature>
<comment type="caution">
    <text evidence="3">The sequence shown here is derived from an EMBL/GenBank/DDBJ whole genome shotgun (WGS) entry which is preliminary data.</text>
</comment>
<dbReference type="Proteomes" id="UP001313282">
    <property type="component" value="Unassembled WGS sequence"/>
</dbReference>
<sequence>MEEDKKENTNPSGGNGNASRAQIIHHMPKVVSLHVPPAGSPSQCGEDGWYCPNLECSGKFDNQKDRDDHAHWAHAWCWQCNVDLKTPEALNLHYRTILHRECK</sequence>
<dbReference type="AlphaFoldDB" id="A0AAN8RDP7"/>
<evidence type="ECO:0000256" key="1">
    <source>
        <dbReference type="SAM" id="MobiDB-lite"/>
    </source>
</evidence>
<reference evidence="3 4" key="1">
    <citation type="submission" date="2019-10" db="EMBL/GenBank/DDBJ databases">
        <authorList>
            <person name="Palmer J.M."/>
        </authorList>
    </citation>
    <scope>NUCLEOTIDE SEQUENCE [LARGE SCALE GENOMIC DNA]</scope>
    <source>
        <strain evidence="3 4">TWF718</strain>
    </source>
</reference>
<feature type="domain" description="C2H2-type" evidence="2">
    <location>
        <begin position="77"/>
        <end position="99"/>
    </location>
</feature>
<protein>
    <recommendedName>
        <fullName evidence="2">C2H2-type domain-containing protein</fullName>
    </recommendedName>
</protein>
<dbReference type="EMBL" id="JAVHNR010000003">
    <property type="protein sequence ID" value="KAK6347830.1"/>
    <property type="molecule type" value="Genomic_DNA"/>
</dbReference>
<organism evidence="3 4">
    <name type="scientific">Orbilia javanica</name>
    <dbReference type="NCBI Taxonomy" id="47235"/>
    <lineage>
        <taxon>Eukaryota</taxon>
        <taxon>Fungi</taxon>
        <taxon>Dikarya</taxon>
        <taxon>Ascomycota</taxon>
        <taxon>Pezizomycotina</taxon>
        <taxon>Orbiliomycetes</taxon>
        <taxon>Orbiliales</taxon>
        <taxon>Orbiliaceae</taxon>
        <taxon>Orbilia</taxon>
    </lineage>
</organism>
<feature type="region of interest" description="Disordered" evidence="1">
    <location>
        <begin position="1"/>
        <end position="21"/>
    </location>
</feature>
<evidence type="ECO:0000313" key="4">
    <source>
        <dbReference type="Proteomes" id="UP001313282"/>
    </source>
</evidence>
<dbReference type="PROSITE" id="PS00028">
    <property type="entry name" value="ZINC_FINGER_C2H2_1"/>
    <property type="match status" value="1"/>
</dbReference>
<evidence type="ECO:0000313" key="3">
    <source>
        <dbReference type="EMBL" id="KAK6347830.1"/>
    </source>
</evidence>
<evidence type="ECO:0000259" key="2">
    <source>
        <dbReference type="PROSITE" id="PS00028"/>
    </source>
</evidence>